<keyword evidence="3" id="KW-1185">Reference proteome</keyword>
<dbReference type="SUPFAM" id="SSF50494">
    <property type="entry name" value="Trypsin-like serine proteases"/>
    <property type="match status" value="1"/>
</dbReference>
<sequence length="181" mass="20429">MPKPGVHIPKVILYTSLSTCLASERENDIGLVKLDKSLDSTWFTSVQVAKISDDIDFPRPGQICRIAGWGRNGGTDGNVRYAEARVVHCTTESQIFCIVPENKDVRFVTEDYGTGIFCFKDGVPHLAGIFSDKNWGGYGYGSLRMSYYKKWIDSRIAALKCLTDKNPFRTIRCIKQNRYCQ</sequence>
<evidence type="ECO:0000313" key="2">
    <source>
        <dbReference type="EMBL" id="KAL3310722.1"/>
    </source>
</evidence>
<dbReference type="InterPro" id="IPR001254">
    <property type="entry name" value="Trypsin_dom"/>
</dbReference>
<organism evidence="2 3">
    <name type="scientific">Cichlidogyrus casuarinus</name>
    <dbReference type="NCBI Taxonomy" id="1844966"/>
    <lineage>
        <taxon>Eukaryota</taxon>
        <taxon>Metazoa</taxon>
        <taxon>Spiralia</taxon>
        <taxon>Lophotrochozoa</taxon>
        <taxon>Platyhelminthes</taxon>
        <taxon>Monogenea</taxon>
        <taxon>Monopisthocotylea</taxon>
        <taxon>Dactylogyridea</taxon>
        <taxon>Ancyrocephalidae</taxon>
        <taxon>Cichlidogyrus</taxon>
    </lineage>
</organism>
<dbReference type="EMBL" id="JBJKFK010002692">
    <property type="protein sequence ID" value="KAL3310722.1"/>
    <property type="molecule type" value="Genomic_DNA"/>
</dbReference>
<dbReference type="InterPro" id="IPR009003">
    <property type="entry name" value="Peptidase_S1_PA"/>
</dbReference>
<dbReference type="PROSITE" id="PS50240">
    <property type="entry name" value="TRYPSIN_DOM"/>
    <property type="match status" value="1"/>
</dbReference>
<protein>
    <recommendedName>
        <fullName evidence="1">Peptidase S1 domain-containing protein</fullName>
    </recommendedName>
</protein>
<dbReference type="InterPro" id="IPR043504">
    <property type="entry name" value="Peptidase_S1_PA_chymotrypsin"/>
</dbReference>
<evidence type="ECO:0000313" key="3">
    <source>
        <dbReference type="Proteomes" id="UP001626550"/>
    </source>
</evidence>
<name>A0ABD2PVE0_9PLAT</name>
<feature type="domain" description="Peptidase S1" evidence="1">
    <location>
        <begin position="8"/>
        <end position="157"/>
    </location>
</feature>
<dbReference type="Pfam" id="PF00089">
    <property type="entry name" value="Trypsin"/>
    <property type="match status" value="1"/>
</dbReference>
<comment type="caution">
    <text evidence="2">The sequence shown here is derived from an EMBL/GenBank/DDBJ whole genome shotgun (WGS) entry which is preliminary data.</text>
</comment>
<proteinExistence type="predicted"/>
<dbReference type="Gene3D" id="2.40.10.10">
    <property type="entry name" value="Trypsin-like serine proteases"/>
    <property type="match status" value="1"/>
</dbReference>
<dbReference type="Proteomes" id="UP001626550">
    <property type="component" value="Unassembled WGS sequence"/>
</dbReference>
<gene>
    <name evidence="2" type="ORF">Ciccas_010707</name>
</gene>
<evidence type="ECO:0000259" key="1">
    <source>
        <dbReference type="PROSITE" id="PS50240"/>
    </source>
</evidence>
<accession>A0ABD2PVE0</accession>
<dbReference type="AlphaFoldDB" id="A0ABD2PVE0"/>
<reference evidence="2 3" key="1">
    <citation type="submission" date="2024-11" db="EMBL/GenBank/DDBJ databases">
        <title>Adaptive evolution of stress response genes in parasites aligns with host niche diversity.</title>
        <authorList>
            <person name="Hahn C."/>
            <person name="Resl P."/>
        </authorList>
    </citation>
    <scope>NUCLEOTIDE SEQUENCE [LARGE SCALE GENOMIC DNA]</scope>
    <source>
        <strain evidence="2">EGGRZ-B1_66</strain>
        <tissue evidence="2">Body</tissue>
    </source>
</reference>